<feature type="domain" description="DUF5666" evidence="2">
    <location>
        <begin position="153"/>
        <end position="209"/>
    </location>
</feature>
<organism evidence="3 4">
    <name type="scientific">Candidatus Roizmanbacteria bacterium RIFCSPLOWO2_01_FULL_37_16</name>
    <dbReference type="NCBI Taxonomy" id="1802058"/>
    <lineage>
        <taxon>Bacteria</taxon>
        <taxon>Candidatus Roizmaniibacteriota</taxon>
    </lineage>
</organism>
<dbReference type="EMBL" id="MGAI01000040">
    <property type="protein sequence ID" value="OGK43713.1"/>
    <property type="molecule type" value="Genomic_DNA"/>
</dbReference>
<name>A0A1F7IK36_9BACT</name>
<evidence type="ECO:0000313" key="3">
    <source>
        <dbReference type="EMBL" id="OGK43713.1"/>
    </source>
</evidence>
<evidence type="ECO:0000256" key="1">
    <source>
        <dbReference type="SAM" id="Coils"/>
    </source>
</evidence>
<evidence type="ECO:0000313" key="4">
    <source>
        <dbReference type="Proteomes" id="UP000178040"/>
    </source>
</evidence>
<sequence length="238" mass="27130">MKGLVLNLLLISVILFLPSIAIAQPRRLQQALIRNKIKEIRQEMKQEKKTLLEEFKAKIKSIRQSVAKIIGAEVTEKSGASLNVLKDNKVYTINTDSRTQIRRHYWGKSSFDEISVGNKVNIHGIFTDDSKTTILASLIRDLSIMKRHGVFFGEVTQKNSDNFVIKSKQRDNQTVYFTDSTKFVNRNGQSISYTELQTGHQIRVRGLWDKSLNKIIEVSEVKNFSLPPKPTKTTTPTP</sequence>
<protein>
    <recommendedName>
        <fullName evidence="2">DUF5666 domain-containing protein</fullName>
    </recommendedName>
</protein>
<gene>
    <name evidence="3" type="ORF">A3B40_04995</name>
</gene>
<evidence type="ECO:0000259" key="2">
    <source>
        <dbReference type="Pfam" id="PF18914"/>
    </source>
</evidence>
<comment type="caution">
    <text evidence="3">The sequence shown here is derived from an EMBL/GenBank/DDBJ whole genome shotgun (WGS) entry which is preliminary data.</text>
</comment>
<feature type="domain" description="DUF5666" evidence="2">
    <location>
        <begin position="74"/>
        <end position="139"/>
    </location>
</feature>
<accession>A0A1F7IK36</accession>
<proteinExistence type="predicted"/>
<dbReference type="InterPro" id="IPR043724">
    <property type="entry name" value="DUF5666"/>
</dbReference>
<reference evidence="3 4" key="1">
    <citation type="journal article" date="2016" name="Nat. Commun.">
        <title>Thousands of microbial genomes shed light on interconnected biogeochemical processes in an aquifer system.</title>
        <authorList>
            <person name="Anantharaman K."/>
            <person name="Brown C.T."/>
            <person name="Hug L.A."/>
            <person name="Sharon I."/>
            <person name="Castelle C.J."/>
            <person name="Probst A.J."/>
            <person name="Thomas B.C."/>
            <person name="Singh A."/>
            <person name="Wilkins M.J."/>
            <person name="Karaoz U."/>
            <person name="Brodie E.L."/>
            <person name="Williams K.H."/>
            <person name="Hubbard S.S."/>
            <person name="Banfield J.F."/>
        </authorList>
    </citation>
    <scope>NUCLEOTIDE SEQUENCE [LARGE SCALE GENOMIC DNA]</scope>
</reference>
<dbReference type="AlphaFoldDB" id="A0A1F7IK36"/>
<keyword evidence="1" id="KW-0175">Coiled coil</keyword>
<dbReference type="Proteomes" id="UP000178040">
    <property type="component" value="Unassembled WGS sequence"/>
</dbReference>
<feature type="coiled-coil region" evidence="1">
    <location>
        <begin position="30"/>
        <end position="65"/>
    </location>
</feature>
<dbReference type="Pfam" id="PF18914">
    <property type="entry name" value="DUF5666"/>
    <property type="match status" value="2"/>
</dbReference>